<comment type="caution">
    <text evidence="13">The sequence shown here is derived from an EMBL/GenBank/DDBJ whole genome shotgun (WGS) entry which is preliminary data.</text>
</comment>
<comment type="subcellular location">
    <subcellularLocation>
        <location evidence="1">Endoplasmic reticulum membrane</location>
        <topology evidence="1">Multi-pass membrane protein</topology>
    </subcellularLocation>
</comment>
<dbReference type="AlphaFoldDB" id="A0AA36HA97"/>
<accession>A0AA36HA97</accession>
<evidence type="ECO:0000256" key="9">
    <source>
        <dbReference type="ARBA" id="ARBA00023010"/>
    </source>
</evidence>
<keyword evidence="6" id="KW-0256">Endoplasmic reticulum</keyword>
<protein>
    <recommendedName>
        <fullName evidence="3">Translocation protein SEC62</fullName>
    </recommendedName>
</protein>
<feature type="region of interest" description="Disordered" evidence="11">
    <location>
        <begin position="292"/>
        <end position="379"/>
    </location>
</feature>
<feature type="compositionally biased region" description="Basic and acidic residues" evidence="11">
    <location>
        <begin position="106"/>
        <end position="139"/>
    </location>
</feature>
<evidence type="ECO:0000256" key="5">
    <source>
        <dbReference type="ARBA" id="ARBA00022692"/>
    </source>
</evidence>
<evidence type="ECO:0000313" key="14">
    <source>
        <dbReference type="Proteomes" id="UP001176961"/>
    </source>
</evidence>
<keyword evidence="7" id="KW-0653">Protein transport</keyword>
<evidence type="ECO:0000313" key="13">
    <source>
        <dbReference type="EMBL" id="CAJ0606887.1"/>
    </source>
</evidence>
<dbReference type="Proteomes" id="UP001176961">
    <property type="component" value="Unassembled WGS sequence"/>
</dbReference>
<feature type="transmembrane region" description="Helical" evidence="12">
    <location>
        <begin position="199"/>
        <end position="220"/>
    </location>
</feature>
<evidence type="ECO:0000256" key="10">
    <source>
        <dbReference type="ARBA" id="ARBA00023136"/>
    </source>
</evidence>
<keyword evidence="8 12" id="KW-1133">Transmembrane helix</keyword>
<evidence type="ECO:0000256" key="8">
    <source>
        <dbReference type="ARBA" id="ARBA00022989"/>
    </source>
</evidence>
<feature type="region of interest" description="Disordered" evidence="11">
    <location>
        <begin position="106"/>
        <end position="159"/>
    </location>
</feature>
<evidence type="ECO:0000256" key="2">
    <source>
        <dbReference type="ARBA" id="ARBA00010604"/>
    </source>
</evidence>
<proteinExistence type="inferred from homology"/>
<keyword evidence="4" id="KW-0813">Transport</keyword>
<evidence type="ECO:0000256" key="12">
    <source>
        <dbReference type="SAM" id="Phobius"/>
    </source>
</evidence>
<keyword evidence="14" id="KW-1185">Reference proteome</keyword>
<dbReference type="GO" id="GO:0005789">
    <property type="term" value="C:endoplasmic reticulum membrane"/>
    <property type="evidence" value="ECO:0007669"/>
    <property type="project" value="UniProtKB-SubCell"/>
</dbReference>
<keyword evidence="10 12" id="KW-0472">Membrane</keyword>
<evidence type="ECO:0000256" key="1">
    <source>
        <dbReference type="ARBA" id="ARBA00004477"/>
    </source>
</evidence>
<sequence>MNEIMSCSRLKIPDCDSQAKQGYRVGEEGRARRSRLNVSCATLQCFGNEVSGFEGAKKVSTRLDGEYLRGVGRLSIPYRQTAVKYMRDLMEFEMFFRARKLVPKKKEDKEKKEDKDKKEKDAGKSPKAEKREKKKKEDETVTETEAEDKKDEKKVEKKEEEEKKKKKRIKLEVHDVQVFNDDKDVYVWIFDPTPLYKKVIGLLMVIGTIVGCLFPLWPMWLRQGVYYLSLAGIGVFGLIVTVAILRSILFGIIWLVTLGEHNLWILPNLTEDCGFFESFQPWYTYEYCPRDKSKGKDKEKKKKKKKDKDSDEENDDAAKQDKGKENEEADANENTNHASHSESEVSASENGSSVPASPEGEVKKRRPRRADADYVIVKK</sequence>
<evidence type="ECO:0000256" key="6">
    <source>
        <dbReference type="ARBA" id="ARBA00022824"/>
    </source>
</evidence>
<dbReference type="InterPro" id="IPR004728">
    <property type="entry name" value="Sec62"/>
</dbReference>
<evidence type="ECO:0000256" key="7">
    <source>
        <dbReference type="ARBA" id="ARBA00022927"/>
    </source>
</evidence>
<feature type="compositionally biased region" description="Low complexity" evidence="11">
    <location>
        <begin position="332"/>
        <end position="349"/>
    </location>
</feature>
<feature type="compositionally biased region" description="Basic and acidic residues" evidence="11">
    <location>
        <begin position="147"/>
        <end position="159"/>
    </location>
</feature>
<gene>
    <name evidence="13" type="ORF">CYNAS_LOCUS18870</name>
</gene>
<evidence type="ECO:0000256" key="3">
    <source>
        <dbReference type="ARBA" id="ARBA00021257"/>
    </source>
</evidence>
<dbReference type="EMBL" id="CATQJL010000316">
    <property type="protein sequence ID" value="CAJ0606887.1"/>
    <property type="molecule type" value="Genomic_DNA"/>
</dbReference>
<dbReference type="GO" id="GO:0031204">
    <property type="term" value="P:post-translational protein targeting to membrane, translocation"/>
    <property type="evidence" value="ECO:0007669"/>
    <property type="project" value="TreeGrafter"/>
</dbReference>
<organism evidence="13 14">
    <name type="scientific">Cylicocyclus nassatus</name>
    <name type="common">Nematode worm</name>
    <dbReference type="NCBI Taxonomy" id="53992"/>
    <lineage>
        <taxon>Eukaryota</taxon>
        <taxon>Metazoa</taxon>
        <taxon>Ecdysozoa</taxon>
        <taxon>Nematoda</taxon>
        <taxon>Chromadorea</taxon>
        <taxon>Rhabditida</taxon>
        <taxon>Rhabditina</taxon>
        <taxon>Rhabditomorpha</taxon>
        <taxon>Strongyloidea</taxon>
        <taxon>Strongylidae</taxon>
        <taxon>Cylicocyclus</taxon>
    </lineage>
</organism>
<feature type="transmembrane region" description="Helical" evidence="12">
    <location>
        <begin position="226"/>
        <end position="256"/>
    </location>
</feature>
<dbReference type="Pfam" id="PF03839">
    <property type="entry name" value="Sec62"/>
    <property type="match status" value="1"/>
</dbReference>
<dbReference type="PANTHER" id="PTHR12443">
    <property type="entry name" value="TRANSLOCATION PROTEIN SEC62"/>
    <property type="match status" value="1"/>
</dbReference>
<keyword evidence="9" id="KW-0811">Translocation</keyword>
<name>A0AA36HA97_CYLNA</name>
<dbReference type="PANTHER" id="PTHR12443:SF9">
    <property type="entry name" value="TRANSLOCATION PROTEIN SEC62"/>
    <property type="match status" value="1"/>
</dbReference>
<feature type="compositionally biased region" description="Basic and acidic residues" evidence="11">
    <location>
        <begin position="316"/>
        <end position="326"/>
    </location>
</feature>
<comment type="similarity">
    <text evidence="2">Belongs to the SEC62 family.</text>
</comment>
<evidence type="ECO:0000256" key="4">
    <source>
        <dbReference type="ARBA" id="ARBA00022448"/>
    </source>
</evidence>
<reference evidence="13" key="1">
    <citation type="submission" date="2023-07" db="EMBL/GenBank/DDBJ databases">
        <authorList>
            <consortium name="CYATHOMIX"/>
        </authorList>
    </citation>
    <scope>NUCLEOTIDE SEQUENCE</scope>
    <source>
        <strain evidence="13">N/A</strain>
    </source>
</reference>
<evidence type="ECO:0000256" key="11">
    <source>
        <dbReference type="SAM" id="MobiDB-lite"/>
    </source>
</evidence>
<keyword evidence="5 12" id="KW-0812">Transmembrane</keyword>